<reference evidence="2 3" key="1">
    <citation type="journal article" date="2021" name="Nat. Commun.">
        <title>Genetic determinants of endophytism in the Arabidopsis root mycobiome.</title>
        <authorList>
            <person name="Mesny F."/>
            <person name="Miyauchi S."/>
            <person name="Thiergart T."/>
            <person name="Pickel B."/>
            <person name="Atanasova L."/>
            <person name="Karlsson M."/>
            <person name="Huettel B."/>
            <person name="Barry K.W."/>
            <person name="Haridas S."/>
            <person name="Chen C."/>
            <person name="Bauer D."/>
            <person name="Andreopoulos W."/>
            <person name="Pangilinan J."/>
            <person name="LaButti K."/>
            <person name="Riley R."/>
            <person name="Lipzen A."/>
            <person name="Clum A."/>
            <person name="Drula E."/>
            <person name="Henrissat B."/>
            <person name="Kohler A."/>
            <person name="Grigoriev I.V."/>
            <person name="Martin F.M."/>
            <person name="Hacquard S."/>
        </authorList>
    </citation>
    <scope>NUCLEOTIDE SEQUENCE [LARGE SCALE GENOMIC DNA]</scope>
    <source>
        <strain evidence="2 3">MPI-CAGE-CH-0241</strain>
    </source>
</reference>
<organism evidence="2 3">
    <name type="scientific">Thelonectria olida</name>
    <dbReference type="NCBI Taxonomy" id="1576542"/>
    <lineage>
        <taxon>Eukaryota</taxon>
        <taxon>Fungi</taxon>
        <taxon>Dikarya</taxon>
        <taxon>Ascomycota</taxon>
        <taxon>Pezizomycotina</taxon>
        <taxon>Sordariomycetes</taxon>
        <taxon>Hypocreomycetidae</taxon>
        <taxon>Hypocreales</taxon>
        <taxon>Nectriaceae</taxon>
        <taxon>Thelonectria</taxon>
    </lineage>
</organism>
<feature type="chain" id="PRO_5040281839" description="Hydrophobin" evidence="1">
    <location>
        <begin position="19"/>
        <end position="78"/>
    </location>
</feature>
<protein>
    <recommendedName>
        <fullName evidence="4">Hydrophobin</fullName>
    </recommendedName>
</protein>
<keyword evidence="3" id="KW-1185">Reference proteome</keyword>
<gene>
    <name evidence="2" type="ORF">B0T10DRAFT_568812</name>
</gene>
<dbReference type="AlphaFoldDB" id="A0A9P9AH20"/>
<dbReference type="Proteomes" id="UP000777438">
    <property type="component" value="Unassembled WGS sequence"/>
</dbReference>
<keyword evidence="1" id="KW-0732">Signal</keyword>
<sequence length="78" mass="8060">MQFSTVLSVLSTALAVSAAPEVYARGGKKDICCSGLLNCVIAVGNVCNNGDVHYKCDTDVDTGKVILGVNALNCVKVL</sequence>
<comment type="caution">
    <text evidence="2">The sequence shown here is derived from an EMBL/GenBank/DDBJ whole genome shotgun (WGS) entry which is preliminary data.</text>
</comment>
<accession>A0A9P9AH20</accession>
<name>A0A9P9AH20_9HYPO</name>
<evidence type="ECO:0000313" key="2">
    <source>
        <dbReference type="EMBL" id="KAH6869578.1"/>
    </source>
</evidence>
<evidence type="ECO:0000313" key="3">
    <source>
        <dbReference type="Proteomes" id="UP000777438"/>
    </source>
</evidence>
<evidence type="ECO:0008006" key="4">
    <source>
        <dbReference type="Google" id="ProtNLM"/>
    </source>
</evidence>
<proteinExistence type="predicted"/>
<dbReference type="OrthoDB" id="8115477at2759"/>
<dbReference type="EMBL" id="JAGPYM010000069">
    <property type="protein sequence ID" value="KAH6869578.1"/>
    <property type="molecule type" value="Genomic_DNA"/>
</dbReference>
<evidence type="ECO:0000256" key="1">
    <source>
        <dbReference type="SAM" id="SignalP"/>
    </source>
</evidence>
<feature type="signal peptide" evidence="1">
    <location>
        <begin position="1"/>
        <end position="18"/>
    </location>
</feature>